<reference evidence="1 2" key="1">
    <citation type="submission" date="2024-05" db="EMBL/GenBank/DDBJ databases">
        <title>Haplotype-resolved chromosome-level genome assembly of Huyou (Citrus changshanensis).</title>
        <authorList>
            <person name="Miao C."/>
            <person name="Chen W."/>
            <person name="Wu Y."/>
            <person name="Wang L."/>
            <person name="Zhao S."/>
            <person name="Grierson D."/>
            <person name="Xu C."/>
            <person name="Chen K."/>
        </authorList>
    </citation>
    <scope>NUCLEOTIDE SEQUENCE [LARGE SCALE GENOMIC DNA]</scope>
    <source>
        <strain evidence="1">01-14</strain>
        <tissue evidence="1">Leaf</tissue>
    </source>
</reference>
<dbReference type="EMBL" id="JBCGBO010000005">
    <property type="protein sequence ID" value="KAK9200803.1"/>
    <property type="molecule type" value="Genomic_DNA"/>
</dbReference>
<dbReference type="GO" id="GO:0005773">
    <property type="term" value="C:vacuole"/>
    <property type="evidence" value="ECO:0007669"/>
    <property type="project" value="TreeGrafter"/>
</dbReference>
<comment type="caution">
    <text evidence="1">The sequence shown here is derived from an EMBL/GenBank/DDBJ whole genome shotgun (WGS) entry which is preliminary data.</text>
</comment>
<dbReference type="PANTHER" id="PTHR34892">
    <property type="entry name" value="VACUOLAR ATP SYNTHASE CATALYTIC SUBUNIT-RELATED / V-ATPASE-RELATED / VACUOLAR PROTON PUMP-LIKE PROTEIN"/>
    <property type="match status" value="1"/>
</dbReference>
<evidence type="ECO:0000313" key="1">
    <source>
        <dbReference type="EMBL" id="KAK9200803.1"/>
    </source>
</evidence>
<organism evidence="1 2">
    <name type="scientific">Citrus x changshan-huyou</name>
    <dbReference type="NCBI Taxonomy" id="2935761"/>
    <lineage>
        <taxon>Eukaryota</taxon>
        <taxon>Viridiplantae</taxon>
        <taxon>Streptophyta</taxon>
        <taxon>Embryophyta</taxon>
        <taxon>Tracheophyta</taxon>
        <taxon>Spermatophyta</taxon>
        <taxon>Magnoliopsida</taxon>
        <taxon>eudicotyledons</taxon>
        <taxon>Gunneridae</taxon>
        <taxon>Pentapetalae</taxon>
        <taxon>rosids</taxon>
        <taxon>malvids</taxon>
        <taxon>Sapindales</taxon>
        <taxon>Rutaceae</taxon>
        <taxon>Aurantioideae</taxon>
        <taxon>Citrus</taxon>
    </lineage>
</organism>
<dbReference type="PANTHER" id="PTHR34892:SF2">
    <property type="entry name" value="VACUOLAR ATP SYNTHASE CATALYTIC SUBUNIT-RELATED _ V-ATPASE-RELATED _ VACUOLAR PROTON PUMP-LIKE PROTEIN"/>
    <property type="match status" value="1"/>
</dbReference>
<sequence>MGLLDPPLTPPRPLQWCNARATLESPGSKLPQRALRLKMVNLISCEPLAHISDIKLIRTDTVSEMLHLIFANRPRKGCPIARLYVKWGDKPVRNGSILYEIDQVNRTTSIYRANMQTPVLRRLSDASIVNSSIERKVTPMGSVLQFNPITPVTIGSIGEEALRLGISNTKTLL</sequence>
<accession>A0AAP0MB60</accession>
<protein>
    <submittedName>
        <fullName evidence="1">Uncharacterized protein</fullName>
    </submittedName>
</protein>
<proteinExistence type="predicted"/>
<dbReference type="AlphaFoldDB" id="A0AAP0MB60"/>
<dbReference type="Proteomes" id="UP001428341">
    <property type="component" value="Unassembled WGS sequence"/>
</dbReference>
<gene>
    <name evidence="1" type="ORF">WN944_016002</name>
</gene>
<keyword evidence="2" id="KW-1185">Reference proteome</keyword>
<name>A0AAP0MB60_9ROSI</name>
<evidence type="ECO:0000313" key="2">
    <source>
        <dbReference type="Proteomes" id="UP001428341"/>
    </source>
</evidence>